<proteinExistence type="inferred from homology"/>
<keyword evidence="4 7" id="KW-1133">Transmembrane helix</keyword>
<dbReference type="InterPro" id="IPR013833">
    <property type="entry name" value="Cyt_c_oxidase_su3_a-hlx"/>
</dbReference>
<keyword evidence="3 6" id="KW-0812">Transmembrane</keyword>
<sequence length="187" mass="21516">MMAKTQNIKPIYTVNPWKFIIWLFIISIIMLFAAFTSAYLVRRAEGNWTEFEIPVIFYVSTAVLLLSSVSMHFSVKAARKGDTGVLRKWITVTTIGGLLFLLFQVLGWQDLQAAGVYVKGNPAESFYYVLTGTHLFHVVTGLGVLLFAFYSTFKGDITITQMEVCATYWHFLDILWVYLFLFLIYFR</sequence>
<feature type="transmembrane region" description="Helical" evidence="7">
    <location>
        <begin position="85"/>
        <end position="106"/>
    </location>
</feature>
<keyword evidence="10" id="KW-1185">Reference proteome</keyword>
<evidence type="ECO:0000259" key="8">
    <source>
        <dbReference type="PROSITE" id="PS50253"/>
    </source>
</evidence>
<evidence type="ECO:0000256" key="4">
    <source>
        <dbReference type="ARBA" id="ARBA00022989"/>
    </source>
</evidence>
<dbReference type="GO" id="GO:0005886">
    <property type="term" value="C:plasma membrane"/>
    <property type="evidence" value="ECO:0007669"/>
    <property type="project" value="UniProtKB-SubCell"/>
</dbReference>
<dbReference type="GO" id="GO:0019646">
    <property type="term" value="P:aerobic electron transport chain"/>
    <property type="evidence" value="ECO:0007669"/>
    <property type="project" value="InterPro"/>
</dbReference>
<accession>E4RV08</accession>
<reference evidence="9 10" key="2">
    <citation type="journal article" date="2011" name="Stand. Genomic Sci.">
        <title>Complete genome sequence of Leadbetterella byssophila type strain (4M15).</title>
        <authorList>
            <person name="Abt B."/>
            <person name="Teshima H."/>
            <person name="Lucas S."/>
            <person name="Lapidus A."/>
            <person name="Del Rio T.G."/>
            <person name="Nolan M."/>
            <person name="Tice H."/>
            <person name="Cheng J.F."/>
            <person name="Pitluck S."/>
            <person name="Liolios K."/>
            <person name="Pagani I."/>
            <person name="Ivanova N."/>
            <person name="Mavromatis K."/>
            <person name="Pati A."/>
            <person name="Tapia R."/>
            <person name="Han C."/>
            <person name="Goodwin L."/>
            <person name="Chen A."/>
            <person name="Palaniappan K."/>
            <person name="Land M."/>
            <person name="Hauser L."/>
            <person name="Chang Y.J."/>
            <person name="Jeffries C.D."/>
            <person name="Rohde M."/>
            <person name="Goker M."/>
            <person name="Tindall B.J."/>
            <person name="Detter J.C."/>
            <person name="Woyke T."/>
            <person name="Bristow J."/>
            <person name="Eisen J.A."/>
            <person name="Markowitz V."/>
            <person name="Hugenholtz P."/>
            <person name="Klenk H.P."/>
            <person name="Kyrpides N.C."/>
        </authorList>
    </citation>
    <scope>NUCLEOTIDE SEQUENCE [LARGE SCALE GENOMIC DNA]</scope>
    <source>
        <strain evidence="10">DSM 17132 / JCM 16389 / KACC 11308 / NBRC 106382 / 4M15</strain>
    </source>
</reference>
<dbReference type="AlphaFoldDB" id="E4RV08"/>
<dbReference type="SUPFAM" id="SSF81452">
    <property type="entry name" value="Cytochrome c oxidase subunit III-like"/>
    <property type="match status" value="1"/>
</dbReference>
<gene>
    <name evidence="9" type="ordered locus">Lbys_2194</name>
</gene>
<dbReference type="Pfam" id="PF00510">
    <property type="entry name" value="COX3"/>
    <property type="match status" value="1"/>
</dbReference>
<dbReference type="eggNOG" id="COG1845">
    <property type="taxonomic scope" value="Bacteria"/>
</dbReference>
<dbReference type="OrthoDB" id="679789at2"/>
<evidence type="ECO:0000256" key="6">
    <source>
        <dbReference type="RuleBase" id="RU003376"/>
    </source>
</evidence>
<protein>
    <submittedName>
        <fullName evidence="9">Cytochrome c oxidase subunit III</fullName>
    </submittedName>
</protein>
<reference key="1">
    <citation type="submission" date="2010-11" db="EMBL/GenBank/DDBJ databases">
        <title>The complete genome of Leadbetterella byssophila DSM 17132.</title>
        <authorList>
            <consortium name="US DOE Joint Genome Institute (JGI-PGF)"/>
            <person name="Lucas S."/>
            <person name="Copeland A."/>
            <person name="Lapidus A."/>
            <person name="Glavina del Rio T."/>
            <person name="Dalin E."/>
            <person name="Tice H."/>
            <person name="Bruce D."/>
            <person name="Goodwin L."/>
            <person name="Pitluck S."/>
            <person name="Kyrpides N."/>
            <person name="Mavromatis K."/>
            <person name="Ivanova N."/>
            <person name="Teshima H."/>
            <person name="Brettin T."/>
            <person name="Detter J.C."/>
            <person name="Han C."/>
            <person name="Tapia R."/>
            <person name="Land M."/>
            <person name="Hauser L."/>
            <person name="Markowitz V."/>
            <person name="Cheng J.-F."/>
            <person name="Hugenholtz P."/>
            <person name="Woyke T."/>
            <person name="Wu D."/>
            <person name="Tindall B."/>
            <person name="Pomrenke H.G."/>
            <person name="Brambilla E."/>
            <person name="Klenk H.-P."/>
            <person name="Eisen J.A."/>
        </authorList>
    </citation>
    <scope>NUCLEOTIDE SEQUENCE [LARGE SCALE GENOMIC DNA]</scope>
    <source>
        <strain>DSM 17132</strain>
    </source>
</reference>
<dbReference type="EMBL" id="CP002305">
    <property type="protein sequence ID" value="ADQ17888.1"/>
    <property type="molecule type" value="Genomic_DNA"/>
</dbReference>
<feature type="transmembrane region" description="Helical" evidence="7">
    <location>
        <begin position="165"/>
        <end position="186"/>
    </location>
</feature>
<comment type="similarity">
    <text evidence="2 6">Belongs to the cytochrome c oxidase subunit 3 family.</text>
</comment>
<feature type="transmembrane region" description="Helical" evidence="7">
    <location>
        <begin position="20"/>
        <end position="41"/>
    </location>
</feature>
<dbReference type="RefSeq" id="WP_013408934.1">
    <property type="nucleotide sequence ID" value="NC_014655.1"/>
</dbReference>
<keyword evidence="5 7" id="KW-0472">Membrane</keyword>
<feature type="domain" description="Heme-copper oxidase subunit III family profile" evidence="8">
    <location>
        <begin position="1"/>
        <end position="187"/>
    </location>
</feature>
<comment type="subcellular location">
    <subcellularLocation>
        <location evidence="6">Cell membrane</location>
        <topology evidence="6">Multi-pass membrane protein</topology>
    </subcellularLocation>
    <subcellularLocation>
        <location evidence="1">Membrane</location>
        <topology evidence="1">Multi-pass membrane protein</topology>
    </subcellularLocation>
</comment>
<dbReference type="PANTHER" id="PTHR11403">
    <property type="entry name" value="CYTOCHROME C OXIDASE SUBUNIT III"/>
    <property type="match status" value="1"/>
</dbReference>
<dbReference type="HOGENOM" id="CLU_044071_4_2_10"/>
<dbReference type="Gene3D" id="1.20.120.80">
    <property type="entry name" value="Cytochrome c oxidase, subunit III, four-helix bundle"/>
    <property type="match status" value="1"/>
</dbReference>
<evidence type="ECO:0000256" key="1">
    <source>
        <dbReference type="ARBA" id="ARBA00004141"/>
    </source>
</evidence>
<dbReference type="InterPro" id="IPR000298">
    <property type="entry name" value="Cyt_c_oxidase-like_su3"/>
</dbReference>
<dbReference type="STRING" id="649349.Lbys_2194"/>
<name>E4RV08_LEAB4</name>
<dbReference type="Proteomes" id="UP000007435">
    <property type="component" value="Chromosome"/>
</dbReference>
<evidence type="ECO:0000313" key="10">
    <source>
        <dbReference type="Proteomes" id="UP000007435"/>
    </source>
</evidence>
<dbReference type="KEGG" id="lby:Lbys_2194"/>
<dbReference type="InterPro" id="IPR024791">
    <property type="entry name" value="Cyt_c/ubiquinol_Oxase_su3"/>
</dbReference>
<dbReference type="PANTHER" id="PTHR11403:SF10">
    <property type="entry name" value="CYTOCHROME C OXIDASE"/>
    <property type="match status" value="1"/>
</dbReference>
<dbReference type="GO" id="GO:0004129">
    <property type="term" value="F:cytochrome-c oxidase activity"/>
    <property type="evidence" value="ECO:0007669"/>
    <property type="project" value="InterPro"/>
</dbReference>
<feature type="transmembrane region" description="Helical" evidence="7">
    <location>
        <begin position="126"/>
        <end position="153"/>
    </location>
</feature>
<dbReference type="InterPro" id="IPR035973">
    <property type="entry name" value="Cyt_c_oxidase_su3-like_sf"/>
</dbReference>
<evidence type="ECO:0000256" key="2">
    <source>
        <dbReference type="ARBA" id="ARBA00010581"/>
    </source>
</evidence>
<dbReference type="PROSITE" id="PS50253">
    <property type="entry name" value="COX3"/>
    <property type="match status" value="1"/>
</dbReference>
<evidence type="ECO:0000313" key="9">
    <source>
        <dbReference type="EMBL" id="ADQ17888.1"/>
    </source>
</evidence>
<evidence type="ECO:0000256" key="3">
    <source>
        <dbReference type="ARBA" id="ARBA00022692"/>
    </source>
</evidence>
<organism evidence="9 10">
    <name type="scientific">Leadbetterella byssophila (strain DSM 17132 / JCM 16389 / KACC 11308 / NBRC 106382 / 4M15)</name>
    <dbReference type="NCBI Taxonomy" id="649349"/>
    <lineage>
        <taxon>Bacteria</taxon>
        <taxon>Pseudomonadati</taxon>
        <taxon>Bacteroidota</taxon>
        <taxon>Cytophagia</taxon>
        <taxon>Cytophagales</taxon>
        <taxon>Leadbetterellaceae</taxon>
        <taxon>Leadbetterella</taxon>
    </lineage>
</organism>
<feature type="transmembrane region" description="Helical" evidence="7">
    <location>
        <begin position="53"/>
        <end position="73"/>
    </location>
</feature>
<evidence type="ECO:0000256" key="7">
    <source>
        <dbReference type="SAM" id="Phobius"/>
    </source>
</evidence>
<evidence type="ECO:0000256" key="5">
    <source>
        <dbReference type="ARBA" id="ARBA00023136"/>
    </source>
</evidence>